<evidence type="ECO:0000256" key="1">
    <source>
        <dbReference type="ARBA" id="ARBA00010529"/>
    </source>
</evidence>
<comment type="similarity">
    <text evidence="1 3">Belongs to the bacterial histone-like protein family.</text>
</comment>
<accession>A0AAQ1URE8</accession>
<comment type="caution">
    <text evidence="6">The sequence shown here is derived from an EMBL/GenBank/DDBJ whole genome shotgun (WGS) entry which is preliminary data.</text>
</comment>
<dbReference type="PANTHER" id="PTHR33175:SF2">
    <property type="entry name" value="INTEGRATION HOST FACTOR SUBUNIT ALPHA"/>
    <property type="match status" value="1"/>
</dbReference>
<feature type="compositionally biased region" description="Pro residues" evidence="4">
    <location>
        <begin position="262"/>
        <end position="279"/>
    </location>
</feature>
<evidence type="ECO:0000256" key="5">
    <source>
        <dbReference type="SAM" id="Phobius"/>
    </source>
</evidence>
<feature type="region of interest" description="Disordered" evidence="4">
    <location>
        <begin position="204"/>
        <end position="283"/>
    </location>
</feature>
<feature type="compositionally biased region" description="Basic and acidic residues" evidence="4">
    <location>
        <begin position="388"/>
        <end position="398"/>
    </location>
</feature>
<dbReference type="RefSeq" id="WP_115154270.1">
    <property type="nucleotide sequence ID" value="NZ_DBFWLE010000019.1"/>
</dbReference>
<name>A0AAQ1URE8_9BACT</name>
<keyword evidence="5" id="KW-0812">Transmembrane</keyword>
<evidence type="ECO:0000313" key="7">
    <source>
        <dbReference type="Proteomes" id="UP000255283"/>
    </source>
</evidence>
<feature type="compositionally biased region" description="Basic and acidic residues" evidence="4">
    <location>
        <begin position="145"/>
        <end position="157"/>
    </location>
</feature>
<feature type="compositionally biased region" description="Low complexity" evidence="4">
    <location>
        <begin position="399"/>
        <end position="413"/>
    </location>
</feature>
<dbReference type="SMART" id="SM00411">
    <property type="entry name" value="BHL"/>
    <property type="match status" value="1"/>
</dbReference>
<dbReference type="SUPFAM" id="SSF47729">
    <property type="entry name" value="IHF-like DNA-binding proteins"/>
    <property type="match status" value="1"/>
</dbReference>
<feature type="region of interest" description="Disordered" evidence="4">
    <location>
        <begin position="124"/>
        <end position="171"/>
    </location>
</feature>
<gene>
    <name evidence="6" type="ORF">NCTC13063_02334</name>
</gene>
<keyword evidence="2" id="KW-0238">DNA-binding</keyword>
<proteinExistence type="inferred from homology"/>
<reference evidence="6 7" key="1">
    <citation type="submission" date="2018-06" db="EMBL/GenBank/DDBJ databases">
        <authorList>
            <consortium name="Pathogen Informatics"/>
            <person name="Doyle S."/>
        </authorList>
    </citation>
    <scope>NUCLEOTIDE SEQUENCE [LARGE SCALE GENOMIC DNA]</scope>
    <source>
        <strain evidence="6 7">NCTC13063</strain>
    </source>
</reference>
<sequence>MEGKKMNRIGITELARMLSSKHNMSQADAENFVRLMFAVVGDGLEQEKLVKIKSFGTFKMGSVKDRESVDVNTGERIVIEGRNKINFTPDNALRDFVNRPFAQFETVMINDGVDFEAVDRKYESIGDDAPPSSDTPEQVGPMEDQAQKAEEPTKAGVEEAPIQVVEEAPPPIVEEALSPVTEEEPAPIIEEGPAPVVEAQPAVAAEAPVEQEPRPLSSASPSVPPVSPLVSSEPPSAPSAPPVSSAAAGFSDSRVSRNAVSAPPPPSSELPSRPTPAAPVPDSRRISVSRPVVYLFSLLLFALVGGACWLAYSYGKLAAERDHLHQRLSELSHPQAPSARRQAPAAPASAASPSAAPVDSAAAMKAKADSARLARQAAIVAATATAGEETRRHTREANRQQAAPAPKAKVQQPAPRPQSASGRYDADPRVRTGAYRIVGTAQTVTAKRGQTMAKISRAYLGPGMECYVEALNGTSEVKEGQRVKIPKLELKRK</sequence>
<dbReference type="GO" id="GO:0003677">
    <property type="term" value="F:DNA binding"/>
    <property type="evidence" value="ECO:0007669"/>
    <property type="project" value="UniProtKB-KW"/>
</dbReference>
<dbReference type="EMBL" id="UGTJ01000002">
    <property type="protein sequence ID" value="SUB96570.1"/>
    <property type="molecule type" value="Genomic_DNA"/>
</dbReference>
<dbReference type="Gene3D" id="4.10.520.10">
    <property type="entry name" value="IHF-like DNA-binding proteins"/>
    <property type="match status" value="1"/>
</dbReference>
<keyword evidence="5" id="KW-0472">Membrane</keyword>
<dbReference type="PANTHER" id="PTHR33175">
    <property type="entry name" value="DNA-BINDING PROTEIN HU"/>
    <property type="match status" value="1"/>
</dbReference>
<dbReference type="GO" id="GO:0005829">
    <property type="term" value="C:cytosol"/>
    <property type="evidence" value="ECO:0007669"/>
    <property type="project" value="TreeGrafter"/>
</dbReference>
<protein>
    <submittedName>
        <fullName evidence="6">Integration host factor subunit alpha</fullName>
    </submittedName>
</protein>
<feature type="compositionally biased region" description="Low complexity" evidence="4">
    <location>
        <begin position="204"/>
        <end position="221"/>
    </location>
</feature>
<dbReference type="InterPro" id="IPR010992">
    <property type="entry name" value="IHF-like_DNA-bd_dom_sf"/>
</dbReference>
<dbReference type="Proteomes" id="UP000255283">
    <property type="component" value="Unassembled WGS sequence"/>
</dbReference>
<feature type="compositionally biased region" description="Low complexity" evidence="4">
    <location>
        <begin position="334"/>
        <end position="354"/>
    </location>
</feature>
<feature type="transmembrane region" description="Helical" evidence="5">
    <location>
        <begin position="292"/>
        <end position="312"/>
    </location>
</feature>
<feature type="compositionally biased region" description="Low complexity" evidence="4">
    <location>
        <begin position="158"/>
        <end position="171"/>
    </location>
</feature>
<evidence type="ECO:0000256" key="4">
    <source>
        <dbReference type="SAM" id="MobiDB-lite"/>
    </source>
</evidence>
<dbReference type="InterPro" id="IPR000119">
    <property type="entry name" value="Hist_DNA-bd"/>
</dbReference>
<dbReference type="GO" id="GO:0030527">
    <property type="term" value="F:structural constituent of chromatin"/>
    <property type="evidence" value="ECO:0007669"/>
    <property type="project" value="InterPro"/>
</dbReference>
<evidence type="ECO:0000256" key="2">
    <source>
        <dbReference type="ARBA" id="ARBA00023125"/>
    </source>
</evidence>
<feature type="region of interest" description="Disordered" evidence="4">
    <location>
        <begin position="384"/>
        <end position="427"/>
    </location>
</feature>
<dbReference type="Pfam" id="PF00216">
    <property type="entry name" value="Bac_DNA_binding"/>
    <property type="match status" value="1"/>
</dbReference>
<evidence type="ECO:0000313" key="6">
    <source>
        <dbReference type="EMBL" id="SUB96570.1"/>
    </source>
</evidence>
<keyword evidence="5" id="KW-1133">Transmembrane helix</keyword>
<feature type="region of interest" description="Disordered" evidence="4">
    <location>
        <begin position="331"/>
        <end position="354"/>
    </location>
</feature>
<dbReference type="AlphaFoldDB" id="A0AAQ1URE8"/>
<organism evidence="6 7">
    <name type="scientific">Segatella buccae</name>
    <dbReference type="NCBI Taxonomy" id="28126"/>
    <lineage>
        <taxon>Bacteria</taxon>
        <taxon>Pseudomonadati</taxon>
        <taxon>Bacteroidota</taxon>
        <taxon>Bacteroidia</taxon>
        <taxon>Bacteroidales</taxon>
        <taxon>Prevotellaceae</taxon>
        <taxon>Segatella</taxon>
    </lineage>
</organism>
<evidence type="ECO:0000256" key="3">
    <source>
        <dbReference type="RuleBase" id="RU003939"/>
    </source>
</evidence>